<dbReference type="AlphaFoldDB" id="A0A497E4L0"/>
<keyword evidence="5 6" id="KW-0472">Membrane</keyword>
<protein>
    <submittedName>
        <fullName evidence="7">Inorganic phosphate transporter</fullName>
    </submittedName>
</protein>
<accession>A0A497E4L0</accession>
<dbReference type="GO" id="GO:0016020">
    <property type="term" value="C:membrane"/>
    <property type="evidence" value="ECO:0007669"/>
    <property type="project" value="UniProtKB-SubCell"/>
</dbReference>
<dbReference type="GO" id="GO:0035435">
    <property type="term" value="P:phosphate ion transmembrane transport"/>
    <property type="evidence" value="ECO:0007669"/>
    <property type="project" value="TreeGrafter"/>
</dbReference>
<name>A0A497E4L0_UNCAE</name>
<evidence type="ECO:0000256" key="2">
    <source>
        <dbReference type="ARBA" id="ARBA00022448"/>
    </source>
</evidence>
<keyword evidence="4 6" id="KW-1133">Transmembrane helix</keyword>
<keyword evidence="2" id="KW-0813">Transport</keyword>
<keyword evidence="3 6" id="KW-0812">Transmembrane</keyword>
<dbReference type="InterPro" id="IPR001204">
    <property type="entry name" value="Phos_transporter"/>
</dbReference>
<evidence type="ECO:0000256" key="3">
    <source>
        <dbReference type="ARBA" id="ARBA00022692"/>
    </source>
</evidence>
<feature type="transmembrane region" description="Helical" evidence="6">
    <location>
        <begin position="103"/>
        <end position="122"/>
    </location>
</feature>
<dbReference type="PANTHER" id="PTHR11101">
    <property type="entry name" value="PHOSPHATE TRANSPORTER"/>
    <property type="match status" value="1"/>
</dbReference>
<gene>
    <name evidence="7" type="ORF">DRJ00_02900</name>
</gene>
<comment type="caution">
    <text evidence="7">The sequence shown here is derived from an EMBL/GenBank/DDBJ whole genome shotgun (WGS) entry which is preliminary data.</text>
</comment>
<organism evidence="7 8">
    <name type="scientific">Aerophobetes bacterium</name>
    <dbReference type="NCBI Taxonomy" id="2030807"/>
    <lineage>
        <taxon>Bacteria</taxon>
        <taxon>Candidatus Aerophobota</taxon>
    </lineage>
</organism>
<evidence type="ECO:0000256" key="1">
    <source>
        <dbReference type="ARBA" id="ARBA00004141"/>
    </source>
</evidence>
<dbReference type="EMBL" id="QMPZ01000023">
    <property type="protein sequence ID" value="RLE09942.1"/>
    <property type="molecule type" value="Genomic_DNA"/>
</dbReference>
<feature type="non-terminal residue" evidence="7">
    <location>
        <position position="124"/>
    </location>
</feature>
<evidence type="ECO:0000313" key="7">
    <source>
        <dbReference type="EMBL" id="RLE09942.1"/>
    </source>
</evidence>
<dbReference type="Pfam" id="PF01384">
    <property type="entry name" value="PHO4"/>
    <property type="match status" value="1"/>
</dbReference>
<sequence length="124" mass="13096">MSFILASGIVTVVLIYAFINGFHDGGNVVATMISSQTLRPRYAFAIGAVSEFIGAFFLGGAIARTISTGIVNPHLISIWSLFAALAGAIFWNIITWWRGFPSSSSHALIGGLVGAALIDSFLMS</sequence>
<evidence type="ECO:0000256" key="6">
    <source>
        <dbReference type="SAM" id="Phobius"/>
    </source>
</evidence>
<dbReference type="Proteomes" id="UP000279422">
    <property type="component" value="Unassembled WGS sequence"/>
</dbReference>
<comment type="subcellular location">
    <subcellularLocation>
        <location evidence="1">Membrane</location>
        <topology evidence="1">Multi-pass membrane protein</topology>
    </subcellularLocation>
</comment>
<feature type="transmembrane region" description="Helical" evidence="6">
    <location>
        <begin position="75"/>
        <end position="97"/>
    </location>
</feature>
<dbReference type="GO" id="GO:0005315">
    <property type="term" value="F:phosphate transmembrane transporter activity"/>
    <property type="evidence" value="ECO:0007669"/>
    <property type="project" value="InterPro"/>
</dbReference>
<evidence type="ECO:0000256" key="5">
    <source>
        <dbReference type="ARBA" id="ARBA00023136"/>
    </source>
</evidence>
<feature type="transmembrane region" description="Helical" evidence="6">
    <location>
        <begin position="41"/>
        <end position="63"/>
    </location>
</feature>
<dbReference type="PANTHER" id="PTHR11101:SF80">
    <property type="entry name" value="PHOSPHATE TRANSPORTER"/>
    <property type="match status" value="1"/>
</dbReference>
<reference evidence="7 8" key="1">
    <citation type="submission" date="2018-06" db="EMBL/GenBank/DDBJ databases">
        <title>Extensive metabolic versatility and redundancy in microbially diverse, dynamic hydrothermal sediments.</title>
        <authorList>
            <person name="Dombrowski N."/>
            <person name="Teske A."/>
            <person name="Baker B.J."/>
        </authorList>
    </citation>
    <scope>NUCLEOTIDE SEQUENCE [LARGE SCALE GENOMIC DNA]</scope>
    <source>
        <strain evidence="7">B47_G16</strain>
    </source>
</reference>
<proteinExistence type="predicted"/>
<evidence type="ECO:0000256" key="4">
    <source>
        <dbReference type="ARBA" id="ARBA00022989"/>
    </source>
</evidence>
<evidence type="ECO:0000313" key="8">
    <source>
        <dbReference type="Proteomes" id="UP000279422"/>
    </source>
</evidence>